<keyword evidence="4" id="KW-1185">Reference proteome</keyword>
<dbReference type="PRINTS" id="PR01713">
    <property type="entry name" value="NUCEPIMERASE"/>
</dbReference>
<sequence length="326" mass="36423">MIIKRFNKNDKFLITGGAGFVGSNLAEFLLGHGFEIKVLDDLSNGQKGNIEELKLKYDFEFIEGDIRDFNICVDAVKGVDYILHQAAWGSVPRSIRMPLIYDEVNVHGTLNMLEAAKEEGVKKIVYASSSSVYGDEATLPKYEGKEGKLLSPYAITKKVNELYAKNYFDLYGLETVGLRYFNVFGRRQDPHSTYAAVIPVFVRDLLNDKAPVINGDGTQTRDFTYIDNVIEANLLSCLAGSEASGEAFNIAYGKNITLNDLYEIVCELLNKNIDPNYGEPRVGDIPHSLADISKAKKLLGYDPQVDVYEGLKRTMDWYVANLQPSK</sequence>
<dbReference type="Gene3D" id="3.40.50.720">
    <property type="entry name" value="NAD(P)-binding Rossmann-like Domain"/>
    <property type="match status" value="1"/>
</dbReference>
<accession>A0A368YGP7</accession>
<keyword evidence="1" id="KW-0812">Transmembrane</keyword>
<protein>
    <submittedName>
        <fullName evidence="3">UDP-N-acetylglucosamine 4-epimerase</fullName>
    </submittedName>
</protein>
<dbReference type="Pfam" id="PF01370">
    <property type="entry name" value="Epimerase"/>
    <property type="match status" value="1"/>
</dbReference>
<feature type="domain" description="NAD-dependent epimerase/dehydratase" evidence="2">
    <location>
        <begin position="13"/>
        <end position="251"/>
    </location>
</feature>
<dbReference type="InterPro" id="IPR050177">
    <property type="entry name" value="Lipid_A_modif_metabolic_enz"/>
</dbReference>
<keyword evidence="1" id="KW-1133">Transmembrane helix</keyword>
<dbReference type="PANTHER" id="PTHR43245">
    <property type="entry name" value="BIFUNCTIONAL POLYMYXIN RESISTANCE PROTEIN ARNA"/>
    <property type="match status" value="1"/>
</dbReference>
<dbReference type="AlphaFoldDB" id="A0A368YGP7"/>
<evidence type="ECO:0000313" key="4">
    <source>
        <dbReference type="Proteomes" id="UP000252585"/>
    </source>
</evidence>
<feature type="transmembrane region" description="Helical" evidence="1">
    <location>
        <begin position="12"/>
        <end position="34"/>
    </location>
</feature>
<dbReference type="OrthoDB" id="9771073at2"/>
<dbReference type="InterPro" id="IPR036291">
    <property type="entry name" value="NAD(P)-bd_dom_sf"/>
</dbReference>
<dbReference type="Gene3D" id="3.90.25.10">
    <property type="entry name" value="UDP-galactose 4-epimerase, domain 1"/>
    <property type="match status" value="1"/>
</dbReference>
<evidence type="ECO:0000259" key="2">
    <source>
        <dbReference type="Pfam" id="PF01370"/>
    </source>
</evidence>
<name>A0A368YGP7_9BACI</name>
<gene>
    <name evidence="3" type="ORF">DFR57_101236</name>
</gene>
<evidence type="ECO:0000313" key="3">
    <source>
        <dbReference type="EMBL" id="RCW77364.1"/>
    </source>
</evidence>
<comment type="caution">
    <text evidence="3">The sequence shown here is derived from an EMBL/GenBank/DDBJ whole genome shotgun (WGS) entry which is preliminary data.</text>
</comment>
<dbReference type="SUPFAM" id="SSF51735">
    <property type="entry name" value="NAD(P)-binding Rossmann-fold domains"/>
    <property type="match status" value="1"/>
</dbReference>
<reference evidence="3 4" key="1">
    <citation type="submission" date="2018-07" db="EMBL/GenBank/DDBJ databases">
        <title>Genomic Encyclopedia of Type Strains, Phase IV (KMG-IV): sequencing the most valuable type-strain genomes for metagenomic binning, comparative biology and taxonomic classification.</title>
        <authorList>
            <person name="Goeker M."/>
        </authorList>
    </citation>
    <scope>NUCLEOTIDE SEQUENCE [LARGE SCALE GENOMIC DNA]</scope>
    <source>
        <strain evidence="3 4">DSM 27696</strain>
    </source>
</reference>
<dbReference type="EMBL" id="QPJJ01000001">
    <property type="protein sequence ID" value="RCW77364.1"/>
    <property type="molecule type" value="Genomic_DNA"/>
</dbReference>
<dbReference type="PANTHER" id="PTHR43245:SF13">
    <property type="entry name" value="UDP-D-APIOSE_UDP-D-XYLOSE SYNTHASE 2"/>
    <property type="match status" value="1"/>
</dbReference>
<organism evidence="3 4">
    <name type="scientific">Saliterribacillus persicus</name>
    <dbReference type="NCBI Taxonomy" id="930114"/>
    <lineage>
        <taxon>Bacteria</taxon>
        <taxon>Bacillati</taxon>
        <taxon>Bacillota</taxon>
        <taxon>Bacilli</taxon>
        <taxon>Bacillales</taxon>
        <taxon>Bacillaceae</taxon>
        <taxon>Saliterribacillus</taxon>
    </lineage>
</organism>
<dbReference type="Proteomes" id="UP000252585">
    <property type="component" value="Unassembled WGS sequence"/>
</dbReference>
<dbReference type="RefSeq" id="WP_114351299.1">
    <property type="nucleotide sequence ID" value="NZ_QPJJ01000001.1"/>
</dbReference>
<dbReference type="CDD" id="cd05256">
    <property type="entry name" value="UDP_AE_SDR_e"/>
    <property type="match status" value="1"/>
</dbReference>
<keyword evidence="1" id="KW-0472">Membrane</keyword>
<proteinExistence type="predicted"/>
<evidence type="ECO:0000256" key="1">
    <source>
        <dbReference type="SAM" id="Phobius"/>
    </source>
</evidence>
<dbReference type="InterPro" id="IPR001509">
    <property type="entry name" value="Epimerase_deHydtase"/>
</dbReference>